<dbReference type="RefSeq" id="XP_001021709.2">
    <property type="nucleotide sequence ID" value="XM_001021709.2"/>
</dbReference>
<sequence length="886" mass="104394">MSQDISRMEKQKEIYKKDDENSYKQANQKRDDSLQSFRTIRSSFTGMSKLDDESSHRKSHISIKKNMLNPQIVSQKLGSFSGLQKIIGSDQNIQVSNNQYNFQIIENSYVSKKTNESEQEKGYLNIDQHSKNLQVSSNFDITSKYKKNSECASRISMRSNRSQQKNQLKNLKTSVKEPNSSTPNKNNRSQQHNAPDQLRINMVFKVKSKFRSFFQKFTYSGRAKQSNFQKIRAFIKDKSDSTNGVQLFTHRMLGTCGLLVTAPFQMFLIGHVISCLYYVIAIIDIKYFISESDSWLNNPVIEDKQWWKVYIYAIHWTFTLMNTGSNEANSVLGYYFTVITMLITCIVYGYMLSTVSEILSEMNKFSQTQRRDINTINTYMHRKNISVNLQRMVNLDLENYHLRSIKQQSDEELNVLEKISHDLNDSLKLEYNKNIIQKIKYLVDNFSPESIEQISLKAQEMYYSPNQVIFGEDEITNSSLMFIVDGKVGIFQKYKKSDIRHPRIKFIAVDWSKQQKPDQDQKLLCTLATGTSFGELNFFSGMARQASAVSQDFTTILQIDRQDFIDIVKKNEKDFETFCYFKDSIMLYNDLRSVNRKCAVCNSFVHLENHCPLVHLNKDNPYIYMRFQYSDVQERNQDIYDRYRRKRTLNAKEIMEDVLEAIDKVWENLDEFIKKGKKNENQDDDDEDDGSKSNDDDESDQENEDMQSQNKESQFYYFENDVRREEQSAISTEFQLNQNENHYTSKLTADELSKNQIDDQGNSQNKFVSRQNNSLVPQRSSMKRLSVGQQMIERTKTNLQIQHPELFNKQNKINENLMWYFDKLKVYTHYFPESNFQNRLTRFHIQRNRYLKKKYGKNITQERQKTTGQIFNKSEKNIVKQIKENS</sequence>
<keyword evidence="2" id="KW-0812">Transmembrane</keyword>
<dbReference type="Gene3D" id="2.60.120.10">
    <property type="entry name" value="Jelly Rolls"/>
    <property type="match status" value="1"/>
</dbReference>
<dbReference type="SMART" id="SM00100">
    <property type="entry name" value="cNMP"/>
    <property type="match status" value="1"/>
</dbReference>
<dbReference type="SUPFAM" id="SSF81324">
    <property type="entry name" value="Voltage-gated potassium channels"/>
    <property type="match status" value="1"/>
</dbReference>
<evidence type="ECO:0000313" key="4">
    <source>
        <dbReference type="EMBL" id="EAS01463.2"/>
    </source>
</evidence>
<dbReference type="InParanoid" id="I7MGH9"/>
<dbReference type="GO" id="GO:0003254">
    <property type="term" value="P:regulation of membrane depolarization"/>
    <property type="evidence" value="ECO:0007669"/>
    <property type="project" value="TreeGrafter"/>
</dbReference>
<dbReference type="PANTHER" id="PTHR45689">
    <property type="entry name" value="I[[H]] CHANNEL, ISOFORM E"/>
    <property type="match status" value="1"/>
</dbReference>
<dbReference type="SUPFAM" id="SSF51206">
    <property type="entry name" value="cAMP-binding domain-like"/>
    <property type="match status" value="1"/>
</dbReference>
<dbReference type="PROSITE" id="PS50042">
    <property type="entry name" value="CNMP_BINDING_3"/>
    <property type="match status" value="1"/>
</dbReference>
<organism evidence="4 5">
    <name type="scientific">Tetrahymena thermophila (strain SB210)</name>
    <dbReference type="NCBI Taxonomy" id="312017"/>
    <lineage>
        <taxon>Eukaryota</taxon>
        <taxon>Sar</taxon>
        <taxon>Alveolata</taxon>
        <taxon>Ciliophora</taxon>
        <taxon>Intramacronucleata</taxon>
        <taxon>Oligohymenophorea</taxon>
        <taxon>Hymenostomatida</taxon>
        <taxon>Tetrahymenina</taxon>
        <taxon>Tetrahymenidae</taxon>
        <taxon>Tetrahymena</taxon>
    </lineage>
</organism>
<proteinExistence type="predicted"/>
<dbReference type="AlphaFoldDB" id="I7MGH9"/>
<feature type="region of interest" description="Disordered" evidence="1">
    <location>
        <begin position="1"/>
        <end position="35"/>
    </location>
</feature>
<dbReference type="CDD" id="cd00038">
    <property type="entry name" value="CAP_ED"/>
    <property type="match status" value="1"/>
</dbReference>
<evidence type="ECO:0000256" key="2">
    <source>
        <dbReference type="SAM" id="Phobius"/>
    </source>
</evidence>
<dbReference type="InterPro" id="IPR000595">
    <property type="entry name" value="cNMP-bd_dom"/>
</dbReference>
<feature type="compositionally biased region" description="Basic and acidic residues" evidence="1">
    <location>
        <begin position="1"/>
        <end position="33"/>
    </location>
</feature>
<feature type="region of interest" description="Disordered" evidence="1">
    <location>
        <begin position="677"/>
        <end position="712"/>
    </location>
</feature>
<evidence type="ECO:0000313" key="5">
    <source>
        <dbReference type="Proteomes" id="UP000009168"/>
    </source>
</evidence>
<feature type="domain" description="Cyclic nucleotide-binding" evidence="3">
    <location>
        <begin position="442"/>
        <end position="568"/>
    </location>
</feature>
<dbReference type="Gene3D" id="1.10.287.70">
    <property type="match status" value="1"/>
</dbReference>
<dbReference type="Proteomes" id="UP000009168">
    <property type="component" value="Unassembled WGS sequence"/>
</dbReference>
<gene>
    <name evidence="4" type="ORF">TTHERM_00151760</name>
</gene>
<keyword evidence="2" id="KW-1133">Transmembrane helix</keyword>
<keyword evidence="2" id="KW-0472">Membrane</keyword>
<protein>
    <submittedName>
        <fullName evidence="4">Cyclic nucleotide-binding domain protein</fullName>
    </submittedName>
</protein>
<feature type="transmembrane region" description="Helical" evidence="2">
    <location>
        <begin position="332"/>
        <end position="351"/>
    </location>
</feature>
<feature type="region of interest" description="Disordered" evidence="1">
    <location>
        <begin position="150"/>
        <end position="194"/>
    </location>
</feature>
<dbReference type="GO" id="GO:0035725">
    <property type="term" value="P:sodium ion transmembrane transport"/>
    <property type="evidence" value="ECO:0007669"/>
    <property type="project" value="TreeGrafter"/>
</dbReference>
<dbReference type="Pfam" id="PF00027">
    <property type="entry name" value="cNMP_binding"/>
    <property type="match status" value="1"/>
</dbReference>
<feature type="compositionally biased region" description="Polar residues" evidence="1">
    <location>
        <begin position="758"/>
        <end position="775"/>
    </location>
</feature>
<feature type="compositionally biased region" description="Acidic residues" evidence="1">
    <location>
        <begin position="682"/>
        <end position="705"/>
    </location>
</feature>
<dbReference type="GO" id="GO:0005249">
    <property type="term" value="F:voltage-gated potassium channel activity"/>
    <property type="evidence" value="ECO:0007669"/>
    <property type="project" value="TreeGrafter"/>
</dbReference>
<reference evidence="5" key="1">
    <citation type="journal article" date="2006" name="PLoS Biol.">
        <title>Macronuclear genome sequence of the ciliate Tetrahymena thermophila, a model eukaryote.</title>
        <authorList>
            <person name="Eisen J.A."/>
            <person name="Coyne R.S."/>
            <person name="Wu M."/>
            <person name="Wu D."/>
            <person name="Thiagarajan M."/>
            <person name="Wortman J.R."/>
            <person name="Badger J.H."/>
            <person name="Ren Q."/>
            <person name="Amedeo P."/>
            <person name="Jones K.M."/>
            <person name="Tallon L.J."/>
            <person name="Delcher A.L."/>
            <person name="Salzberg S.L."/>
            <person name="Silva J.C."/>
            <person name="Haas B.J."/>
            <person name="Majoros W.H."/>
            <person name="Farzad M."/>
            <person name="Carlton J.M."/>
            <person name="Smith R.K. Jr."/>
            <person name="Garg J."/>
            <person name="Pearlman R.E."/>
            <person name="Karrer K.M."/>
            <person name="Sun L."/>
            <person name="Manning G."/>
            <person name="Elde N.C."/>
            <person name="Turkewitz A.P."/>
            <person name="Asai D.J."/>
            <person name="Wilkes D.E."/>
            <person name="Wang Y."/>
            <person name="Cai H."/>
            <person name="Collins K."/>
            <person name="Stewart B.A."/>
            <person name="Lee S.R."/>
            <person name="Wilamowska K."/>
            <person name="Weinberg Z."/>
            <person name="Ruzzo W.L."/>
            <person name="Wloga D."/>
            <person name="Gaertig J."/>
            <person name="Frankel J."/>
            <person name="Tsao C.-C."/>
            <person name="Gorovsky M.A."/>
            <person name="Keeling P.J."/>
            <person name="Waller R.F."/>
            <person name="Patron N.J."/>
            <person name="Cherry J.M."/>
            <person name="Stover N.A."/>
            <person name="Krieger C.J."/>
            <person name="del Toro C."/>
            <person name="Ryder H.F."/>
            <person name="Williamson S.C."/>
            <person name="Barbeau R.A."/>
            <person name="Hamilton E.P."/>
            <person name="Orias E."/>
        </authorList>
    </citation>
    <scope>NUCLEOTIDE SEQUENCE [LARGE SCALE GENOMIC DNA]</scope>
    <source>
        <strain evidence="5">SB210</strain>
    </source>
</reference>
<feature type="transmembrane region" description="Helical" evidence="2">
    <location>
        <begin position="267"/>
        <end position="289"/>
    </location>
</feature>
<keyword evidence="5" id="KW-1185">Reference proteome</keyword>
<feature type="compositionally biased region" description="Polar residues" evidence="1">
    <location>
        <begin position="156"/>
        <end position="194"/>
    </location>
</feature>
<name>I7MGH9_TETTS</name>
<dbReference type="GO" id="GO:0098855">
    <property type="term" value="C:HCN channel complex"/>
    <property type="evidence" value="ECO:0007669"/>
    <property type="project" value="TreeGrafter"/>
</dbReference>
<dbReference type="InterPro" id="IPR018490">
    <property type="entry name" value="cNMP-bd_dom_sf"/>
</dbReference>
<evidence type="ECO:0000259" key="3">
    <source>
        <dbReference type="PROSITE" id="PS50042"/>
    </source>
</evidence>
<dbReference type="GeneID" id="7840043"/>
<dbReference type="KEGG" id="tet:TTHERM_00151760"/>
<dbReference type="OrthoDB" id="296750at2759"/>
<dbReference type="InterPro" id="IPR014710">
    <property type="entry name" value="RmlC-like_jellyroll"/>
</dbReference>
<evidence type="ECO:0000256" key="1">
    <source>
        <dbReference type="SAM" id="MobiDB-lite"/>
    </source>
</evidence>
<accession>I7MGH9</accession>
<feature type="region of interest" description="Disordered" evidence="1">
    <location>
        <begin position="756"/>
        <end position="775"/>
    </location>
</feature>
<dbReference type="InterPro" id="IPR051413">
    <property type="entry name" value="K/Na_HCN_channel"/>
</dbReference>
<dbReference type="PANTHER" id="PTHR45689:SF5">
    <property type="entry name" value="I[[H]] CHANNEL, ISOFORM E"/>
    <property type="match status" value="1"/>
</dbReference>
<dbReference type="EMBL" id="GG662603">
    <property type="protein sequence ID" value="EAS01463.2"/>
    <property type="molecule type" value="Genomic_DNA"/>
</dbReference>